<sequence length="144" mass="15514">MDELRGKYLDEITEGMSAVFSKTVTEADIVLFAGITGDTNPVHLDEEFAKPTLFKGRIAHGMLTAGFISAVFGTKLPGPGCIYMSQNLKFKAPVKIGDTVKARVTVSAIDQDKARVTFVTTCHVGDKIVLDGEAQLMVPRRPAA</sequence>
<keyword evidence="3" id="KW-1185">Reference proteome</keyword>
<reference evidence="3" key="1">
    <citation type="submission" date="2023-08" db="EMBL/GenBank/DDBJ databases">
        <title>Rhodospirillaceae gen. nov., a novel taxon isolated from the Yangtze River Yuezi River estuary sludge.</title>
        <authorList>
            <person name="Ruan L."/>
        </authorList>
    </citation>
    <scope>NUCLEOTIDE SEQUENCE [LARGE SCALE GENOMIC DNA]</scope>
    <source>
        <strain evidence="3">R-7</strain>
    </source>
</reference>
<dbReference type="SUPFAM" id="SSF54637">
    <property type="entry name" value="Thioesterase/thiol ester dehydrase-isomerase"/>
    <property type="match status" value="1"/>
</dbReference>
<dbReference type="RefSeq" id="WP_379957033.1">
    <property type="nucleotide sequence ID" value="NZ_JAUYVI010000005.1"/>
</dbReference>
<evidence type="ECO:0000259" key="1">
    <source>
        <dbReference type="Pfam" id="PF01575"/>
    </source>
</evidence>
<proteinExistence type="predicted"/>
<dbReference type="EMBL" id="JAUYVI010000005">
    <property type="protein sequence ID" value="MDQ7249249.1"/>
    <property type="molecule type" value="Genomic_DNA"/>
</dbReference>
<dbReference type="InterPro" id="IPR002539">
    <property type="entry name" value="MaoC-like_dom"/>
</dbReference>
<organism evidence="2 3">
    <name type="scientific">Dongia sedimenti</name>
    <dbReference type="NCBI Taxonomy" id="3064282"/>
    <lineage>
        <taxon>Bacteria</taxon>
        <taxon>Pseudomonadati</taxon>
        <taxon>Pseudomonadota</taxon>
        <taxon>Alphaproteobacteria</taxon>
        <taxon>Rhodospirillales</taxon>
        <taxon>Dongiaceae</taxon>
        <taxon>Dongia</taxon>
    </lineage>
</organism>
<dbReference type="InterPro" id="IPR050965">
    <property type="entry name" value="UPF0336/Enoyl-CoA_hydratase"/>
</dbReference>
<protein>
    <submittedName>
        <fullName evidence="2">MaoC family dehydratase</fullName>
    </submittedName>
</protein>
<dbReference type="PANTHER" id="PTHR43437">
    <property type="entry name" value="HYDROXYACYL-THIOESTER DEHYDRATASE TYPE 2, MITOCHONDRIAL-RELATED"/>
    <property type="match status" value="1"/>
</dbReference>
<gene>
    <name evidence="2" type="ORF">Q8A70_16295</name>
</gene>
<name>A0ABU0YNF3_9PROT</name>
<comment type="caution">
    <text evidence="2">The sequence shown here is derived from an EMBL/GenBank/DDBJ whole genome shotgun (WGS) entry which is preliminary data.</text>
</comment>
<dbReference type="PANTHER" id="PTHR43437:SF3">
    <property type="entry name" value="HYDROXYACYL-THIOESTER DEHYDRATASE TYPE 2, MITOCHONDRIAL"/>
    <property type="match status" value="1"/>
</dbReference>
<evidence type="ECO:0000313" key="2">
    <source>
        <dbReference type="EMBL" id="MDQ7249249.1"/>
    </source>
</evidence>
<accession>A0ABU0YNF3</accession>
<dbReference type="CDD" id="cd03449">
    <property type="entry name" value="R_hydratase"/>
    <property type="match status" value="1"/>
</dbReference>
<feature type="domain" description="MaoC-like" evidence="1">
    <location>
        <begin position="17"/>
        <end position="119"/>
    </location>
</feature>
<dbReference type="Pfam" id="PF01575">
    <property type="entry name" value="MaoC_dehydratas"/>
    <property type="match status" value="1"/>
</dbReference>
<dbReference type="Proteomes" id="UP001230156">
    <property type="component" value="Unassembled WGS sequence"/>
</dbReference>
<evidence type="ECO:0000313" key="3">
    <source>
        <dbReference type="Proteomes" id="UP001230156"/>
    </source>
</evidence>
<dbReference type="Gene3D" id="3.10.129.10">
    <property type="entry name" value="Hotdog Thioesterase"/>
    <property type="match status" value="1"/>
</dbReference>
<dbReference type="InterPro" id="IPR029069">
    <property type="entry name" value="HotDog_dom_sf"/>
</dbReference>